<keyword evidence="1" id="KW-0479">Metal-binding</keyword>
<gene>
    <name evidence="3" type="ORF">D2V05_16315</name>
    <name evidence="4" type="ORF">FQ017_16175</name>
</gene>
<dbReference type="CDD" id="cd00371">
    <property type="entry name" value="HMA"/>
    <property type="match status" value="1"/>
</dbReference>
<dbReference type="SUPFAM" id="SSF55008">
    <property type="entry name" value="HMA, heavy metal-associated domain"/>
    <property type="match status" value="1"/>
</dbReference>
<evidence type="ECO:0000313" key="4">
    <source>
        <dbReference type="EMBL" id="TXJ91652.1"/>
    </source>
</evidence>
<organism evidence="3 5">
    <name type="scientific">Flagellimonas pelagia</name>
    <dbReference type="NCBI Taxonomy" id="2306998"/>
    <lineage>
        <taxon>Bacteria</taxon>
        <taxon>Pseudomonadati</taxon>
        <taxon>Bacteroidota</taxon>
        <taxon>Flavobacteriia</taxon>
        <taxon>Flavobacteriales</taxon>
        <taxon>Flavobacteriaceae</taxon>
        <taxon>Flagellimonas</taxon>
    </lineage>
</organism>
<dbReference type="PROSITE" id="PS50846">
    <property type="entry name" value="HMA_2"/>
    <property type="match status" value="1"/>
</dbReference>
<reference evidence="3 5" key="1">
    <citation type="submission" date="2018-08" db="EMBL/GenBank/DDBJ databases">
        <title>Proposal of Muricauda 72 sp.nov. and Muricauda NH166 sp.nov., isolated from seawater.</title>
        <authorList>
            <person name="Cheng H."/>
            <person name="Wu Y.-H."/>
            <person name="Guo L.-L."/>
            <person name="Xu X.-W."/>
        </authorList>
    </citation>
    <scope>NUCLEOTIDE SEQUENCE [LARGE SCALE GENOMIC DNA]</scope>
    <source>
        <strain evidence="3 5">72</strain>
    </source>
</reference>
<protein>
    <submittedName>
        <fullName evidence="3">Copper chaperone</fullName>
    </submittedName>
    <submittedName>
        <fullName evidence="4">Heavy-metal-associated domain-containing protein</fullName>
    </submittedName>
</protein>
<dbReference type="Gene3D" id="3.30.70.100">
    <property type="match status" value="1"/>
</dbReference>
<dbReference type="Pfam" id="PF00403">
    <property type="entry name" value="HMA"/>
    <property type="match status" value="1"/>
</dbReference>
<name>A0A3A1NDR7_9FLAO</name>
<dbReference type="Proteomes" id="UP000321621">
    <property type="component" value="Unassembled WGS sequence"/>
</dbReference>
<dbReference type="RefSeq" id="WP_036385886.1">
    <property type="nucleotide sequence ID" value="NZ_QXFI01000034.1"/>
</dbReference>
<keyword evidence="6" id="KW-1185">Reference proteome</keyword>
<dbReference type="EMBL" id="VNWK01000034">
    <property type="protein sequence ID" value="TXJ91652.1"/>
    <property type="molecule type" value="Genomic_DNA"/>
</dbReference>
<evidence type="ECO:0000313" key="5">
    <source>
        <dbReference type="Proteomes" id="UP000266691"/>
    </source>
</evidence>
<comment type="caution">
    <text evidence="3">The sequence shown here is derived from an EMBL/GenBank/DDBJ whole genome shotgun (WGS) entry which is preliminary data.</text>
</comment>
<evidence type="ECO:0000259" key="2">
    <source>
        <dbReference type="PROSITE" id="PS50846"/>
    </source>
</evidence>
<sequence>MKYRYQINGISCGGCITRIKKTLEEHPEVEQVEVFLQPMGATIVTMNKKLTVEELQGQLNKLEGYTIAEIS</sequence>
<proteinExistence type="predicted"/>
<dbReference type="EMBL" id="QXFI01000034">
    <property type="protein sequence ID" value="RIV42552.1"/>
    <property type="molecule type" value="Genomic_DNA"/>
</dbReference>
<evidence type="ECO:0000313" key="3">
    <source>
        <dbReference type="EMBL" id="RIV42552.1"/>
    </source>
</evidence>
<accession>A0A3A1NDR7</accession>
<dbReference type="InterPro" id="IPR006121">
    <property type="entry name" value="HMA_dom"/>
</dbReference>
<dbReference type="GO" id="GO:0046872">
    <property type="term" value="F:metal ion binding"/>
    <property type="evidence" value="ECO:0007669"/>
    <property type="project" value="UniProtKB-KW"/>
</dbReference>
<reference evidence="4 6" key="2">
    <citation type="submission" date="2019-07" db="EMBL/GenBank/DDBJ databases">
        <title>Draft genome of two Muricauda strains isolated from deep sea.</title>
        <authorList>
            <person name="Sun C."/>
        </authorList>
    </citation>
    <scope>NUCLEOTIDE SEQUENCE [LARGE SCALE GENOMIC DNA]</scope>
    <source>
        <strain evidence="4 6">72</strain>
    </source>
</reference>
<dbReference type="OrthoDB" id="1521937at2"/>
<dbReference type="AlphaFoldDB" id="A0A3A1NDR7"/>
<evidence type="ECO:0000313" key="6">
    <source>
        <dbReference type="Proteomes" id="UP000321621"/>
    </source>
</evidence>
<dbReference type="Proteomes" id="UP000266691">
    <property type="component" value="Unassembled WGS sequence"/>
</dbReference>
<dbReference type="PROSITE" id="PS01047">
    <property type="entry name" value="HMA_1"/>
    <property type="match status" value="1"/>
</dbReference>
<evidence type="ECO:0000256" key="1">
    <source>
        <dbReference type="ARBA" id="ARBA00022723"/>
    </source>
</evidence>
<feature type="domain" description="HMA" evidence="2">
    <location>
        <begin position="1"/>
        <end position="67"/>
    </location>
</feature>
<dbReference type="InterPro" id="IPR036163">
    <property type="entry name" value="HMA_dom_sf"/>
</dbReference>
<dbReference type="InterPro" id="IPR017969">
    <property type="entry name" value="Heavy-metal-associated_CS"/>
</dbReference>